<dbReference type="InterPro" id="IPR010809">
    <property type="entry name" value="FliD_C"/>
</dbReference>
<dbReference type="GO" id="GO:0009424">
    <property type="term" value="C:bacterial-type flagellum hook"/>
    <property type="evidence" value="ECO:0007669"/>
    <property type="project" value="UniProtKB-UniRule"/>
</dbReference>
<dbReference type="GO" id="GO:0071973">
    <property type="term" value="P:bacterial-type flagellum-dependent cell motility"/>
    <property type="evidence" value="ECO:0007669"/>
    <property type="project" value="TreeGrafter"/>
</dbReference>
<keyword evidence="3" id="KW-0175">Coiled coil</keyword>
<dbReference type="GO" id="GO:0005576">
    <property type="term" value="C:extracellular region"/>
    <property type="evidence" value="ECO:0007669"/>
    <property type="project" value="UniProtKB-SubCell"/>
</dbReference>
<evidence type="ECO:0000256" key="2">
    <source>
        <dbReference type="ARBA" id="ARBA00011255"/>
    </source>
</evidence>
<dbReference type="AlphaFoldDB" id="A0A2G3E0E7"/>
<comment type="function">
    <text evidence="5">Required for morphogenesis and for the elongation of the flagellar filament by facilitating polymerization of the flagellin monomers at the tip of growing filament. Forms a capping structure, which prevents flagellin subunits (transported through the central channel of the flagellum) from leaking out without polymerization at the distal end.</text>
</comment>
<dbReference type="Pfam" id="PF07195">
    <property type="entry name" value="FliD_C"/>
    <property type="match status" value="1"/>
</dbReference>
<evidence type="ECO:0000256" key="1">
    <source>
        <dbReference type="ARBA" id="ARBA00009764"/>
    </source>
</evidence>
<evidence type="ECO:0000256" key="3">
    <source>
        <dbReference type="ARBA" id="ARBA00023054"/>
    </source>
</evidence>
<comment type="subunit">
    <text evidence="2 5">Homopentamer.</text>
</comment>
<dbReference type="PANTHER" id="PTHR30288">
    <property type="entry name" value="FLAGELLAR CAP/ASSEMBLY PROTEIN FLID"/>
    <property type="match status" value="1"/>
</dbReference>
<feature type="domain" description="Flagellar hook-associated protein 2 C-terminal" evidence="7">
    <location>
        <begin position="248"/>
        <end position="512"/>
    </location>
</feature>
<evidence type="ECO:0000313" key="8">
    <source>
        <dbReference type="EMBL" id="PHU36757.1"/>
    </source>
</evidence>
<comment type="subcellular location">
    <subcellularLocation>
        <location evidence="5">Secreted</location>
    </subcellularLocation>
    <subcellularLocation>
        <location evidence="5">Bacterial flagellum</location>
    </subcellularLocation>
</comment>
<organism evidence="8 9">
    <name type="scientific">Agathobacter ruminis</name>
    <dbReference type="NCBI Taxonomy" id="1712665"/>
    <lineage>
        <taxon>Bacteria</taxon>
        <taxon>Bacillati</taxon>
        <taxon>Bacillota</taxon>
        <taxon>Clostridia</taxon>
        <taxon>Lachnospirales</taxon>
        <taxon>Lachnospiraceae</taxon>
        <taxon>Agathobacter</taxon>
    </lineage>
</organism>
<feature type="domain" description="Flagellar hook-associated protein 2 N-terminal" evidence="6">
    <location>
        <begin position="10"/>
        <end position="105"/>
    </location>
</feature>
<dbReference type="EMBL" id="PDYG01000123">
    <property type="protein sequence ID" value="PHU36757.1"/>
    <property type="molecule type" value="Genomic_DNA"/>
</dbReference>
<dbReference type="Pfam" id="PF02465">
    <property type="entry name" value="FliD_N"/>
    <property type="match status" value="1"/>
</dbReference>
<name>A0A2G3E0E7_9FIRM</name>
<keyword evidence="4 5" id="KW-0975">Bacterial flagellum</keyword>
<gene>
    <name evidence="8" type="ORF">CSX02_11330</name>
</gene>
<comment type="similarity">
    <text evidence="1 5">Belongs to the FliD family.</text>
</comment>
<evidence type="ECO:0000259" key="6">
    <source>
        <dbReference type="Pfam" id="PF02465"/>
    </source>
</evidence>
<dbReference type="InterPro" id="IPR040026">
    <property type="entry name" value="FliD"/>
</dbReference>
<comment type="caution">
    <text evidence="8">The sequence shown here is derived from an EMBL/GenBank/DDBJ whole genome shotgun (WGS) entry which is preliminary data.</text>
</comment>
<evidence type="ECO:0000256" key="4">
    <source>
        <dbReference type="ARBA" id="ARBA00023143"/>
    </source>
</evidence>
<evidence type="ECO:0000259" key="7">
    <source>
        <dbReference type="Pfam" id="PF07195"/>
    </source>
</evidence>
<dbReference type="PANTHER" id="PTHR30288:SF0">
    <property type="entry name" value="FLAGELLAR HOOK-ASSOCIATED PROTEIN 2"/>
    <property type="match status" value="1"/>
</dbReference>
<dbReference type="Proteomes" id="UP000224563">
    <property type="component" value="Unassembled WGS sequence"/>
</dbReference>
<evidence type="ECO:0000313" key="9">
    <source>
        <dbReference type="Proteomes" id="UP000224563"/>
    </source>
</evidence>
<dbReference type="GO" id="GO:0009421">
    <property type="term" value="C:bacterial-type flagellum filament cap"/>
    <property type="evidence" value="ECO:0007669"/>
    <property type="project" value="InterPro"/>
</dbReference>
<accession>A0A2G3E0E7</accession>
<protein>
    <recommendedName>
        <fullName evidence="5">Flagellar hook-associated protein 2</fullName>
        <shortName evidence="5">HAP2</shortName>
    </recommendedName>
    <alternativeName>
        <fullName evidence="5">Flagellar cap protein</fullName>
    </alternativeName>
</protein>
<reference evidence="8 9" key="2">
    <citation type="submission" date="2017-10" db="EMBL/GenBank/DDBJ databases">
        <authorList>
            <person name="Banno H."/>
            <person name="Chua N.-H."/>
        </authorList>
    </citation>
    <scope>NUCLEOTIDE SEQUENCE [LARGE SCALE GENOMIC DNA]</scope>
    <source>
        <strain evidence="8 9">JK623</strain>
    </source>
</reference>
<reference evidence="8 9" key="1">
    <citation type="submission" date="2017-10" db="EMBL/GenBank/DDBJ databases">
        <title>Resolving the taxonomy of Roseburia spp., Eubacterium rectale and Agathobacter spp. through phylogenomic analysis.</title>
        <authorList>
            <person name="Sheridan P.O."/>
            <person name="Walker A.W."/>
            <person name="Duncan S.H."/>
            <person name="Scott K.P."/>
            <person name="Toole P.W.O."/>
            <person name="Luis P."/>
            <person name="Flint H.J."/>
        </authorList>
    </citation>
    <scope>NUCLEOTIDE SEQUENCE [LARGE SCALE GENOMIC DNA]</scope>
    <source>
        <strain evidence="8 9">JK623</strain>
    </source>
</reference>
<dbReference type="RefSeq" id="WP_031544063.1">
    <property type="nucleotide sequence ID" value="NZ_JANSWH010000082.1"/>
</dbReference>
<dbReference type="GO" id="GO:0007155">
    <property type="term" value="P:cell adhesion"/>
    <property type="evidence" value="ECO:0007669"/>
    <property type="project" value="InterPro"/>
</dbReference>
<sequence>MPTRVSGLVSGMDTESLVSAMVSSYTAKVDKYTKQQTKLSWTQEAWKGLNTKVYGLYTSISGLRFSSGYSLQKASVSDVTKAKVTANGSAVNGTQKLNIIASAQTAYMTSADLSKKYSGTIDSKTELSKLGYDVKDEDGKPVAAKINITTKDEDGNDKTTELSLSGNSTVKDLLDGLQKAGINANYDATNHRFYLNSKKTGTEGDFSVTAAPGDENADALLAAIGLNTQPEGAEESDTTNYATMVKGVDAKIRLNGVLYTGNSNTFNINGLTIEALGVTGDGDENAITVNTQTDTQGLYDKIKDFLSQYNSVINEITKLYNAESSSGYEPLTDDEKDAMNETEIEKWETKIKDSLLRRDSTLSGVMQSMMSAMSGTFTVNGTKVSLASYGIQTLGILNSAKNEQNAYHIDGDEEDENTSGRKDKLMTALSANPDEVVDFMKQLTTKLYDAIGEKMTATELSSAYTIYNDKQMTKQYGDYTSIIKQWEKKVTDKEDFYYQKFAKMEAKLSELQSQTSSLTGILG</sequence>
<dbReference type="InterPro" id="IPR003481">
    <property type="entry name" value="FliD_N"/>
</dbReference>
<proteinExistence type="inferred from homology"/>
<keyword evidence="9" id="KW-1185">Reference proteome</keyword>
<evidence type="ECO:0000256" key="5">
    <source>
        <dbReference type="RuleBase" id="RU362066"/>
    </source>
</evidence>
<keyword evidence="5" id="KW-0964">Secreted</keyword>